<name>A0ACC1BGJ1_9ROSI</name>
<gene>
    <name evidence="1" type="ORF">Patl1_28934</name>
</gene>
<comment type="caution">
    <text evidence="1">The sequence shown here is derived from an EMBL/GenBank/DDBJ whole genome shotgun (WGS) entry which is preliminary data.</text>
</comment>
<protein>
    <submittedName>
        <fullName evidence="1">Uncharacterized protein</fullName>
    </submittedName>
</protein>
<proteinExistence type="predicted"/>
<dbReference type="EMBL" id="CM047901">
    <property type="protein sequence ID" value="KAJ0098052.1"/>
    <property type="molecule type" value="Genomic_DNA"/>
</dbReference>
<evidence type="ECO:0000313" key="2">
    <source>
        <dbReference type="Proteomes" id="UP001164250"/>
    </source>
</evidence>
<reference evidence="2" key="1">
    <citation type="journal article" date="2023" name="G3 (Bethesda)">
        <title>Genome assembly and association tests identify interacting loci associated with vigor, precocity, and sex in interspecific pistachio rootstocks.</title>
        <authorList>
            <person name="Palmer W."/>
            <person name="Jacygrad E."/>
            <person name="Sagayaradj S."/>
            <person name="Cavanaugh K."/>
            <person name="Han R."/>
            <person name="Bertier L."/>
            <person name="Beede B."/>
            <person name="Kafkas S."/>
            <person name="Golino D."/>
            <person name="Preece J."/>
            <person name="Michelmore R."/>
        </authorList>
    </citation>
    <scope>NUCLEOTIDE SEQUENCE [LARGE SCALE GENOMIC DNA]</scope>
</reference>
<sequence length="81" mass="9470">MLWQYTIRIHLSGGILLRRLLVEQAAEEVKRQYEILVDDIKNIESDRVPLPDYQTNESSSHGNNIVTNGDQTEQRLKHLRL</sequence>
<evidence type="ECO:0000313" key="1">
    <source>
        <dbReference type="EMBL" id="KAJ0098052.1"/>
    </source>
</evidence>
<keyword evidence="2" id="KW-1185">Reference proteome</keyword>
<dbReference type="Proteomes" id="UP001164250">
    <property type="component" value="Chromosome 5"/>
</dbReference>
<accession>A0ACC1BGJ1</accession>
<organism evidence="1 2">
    <name type="scientific">Pistacia atlantica</name>
    <dbReference type="NCBI Taxonomy" id="434234"/>
    <lineage>
        <taxon>Eukaryota</taxon>
        <taxon>Viridiplantae</taxon>
        <taxon>Streptophyta</taxon>
        <taxon>Embryophyta</taxon>
        <taxon>Tracheophyta</taxon>
        <taxon>Spermatophyta</taxon>
        <taxon>Magnoliopsida</taxon>
        <taxon>eudicotyledons</taxon>
        <taxon>Gunneridae</taxon>
        <taxon>Pentapetalae</taxon>
        <taxon>rosids</taxon>
        <taxon>malvids</taxon>
        <taxon>Sapindales</taxon>
        <taxon>Anacardiaceae</taxon>
        <taxon>Pistacia</taxon>
    </lineage>
</organism>